<organism evidence="1">
    <name type="scientific">Rhizophora mucronata</name>
    <name type="common">Asiatic mangrove</name>
    <dbReference type="NCBI Taxonomy" id="61149"/>
    <lineage>
        <taxon>Eukaryota</taxon>
        <taxon>Viridiplantae</taxon>
        <taxon>Streptophyta</taxon>
        <taxon>Embryophyta</taxon>
        <taxon>Tracheophyta</taxon>
        <taxon>Spermatophyta</taxon>
        <taxon>Magnoliopsida</taxon>
        <taxon>eudicotyledons</taxon>
        <taxon>Gunneridae</taxon>
        <taxon>Pentapetalae</taxon>
        <taxon>rosids</taxon>
        <taxon>fabids</taxon>
        <taxon>Malpighiales</taxon>
        <taxon>Rhizophoraceae</taxon>
        <taxon>Rhizophora</taxon>
    </lineage>
</organism>
<dbReference type="AlphaFoldDB" id="A0A2P2NVG4"/>
<dbReference type="EMBL" id="GGEC01065857">
    <property type="protein sequence ID" value="MBX46341.1"/>
    <property type="molecule type" value="Transcribed_RNA"/>
</dbReference>
<evidence type="ECO:0000313" key="1">
    <source>
        <dbReference type="EMBL" id="MBX46341.1"/>
    </source>
</evidence>
<accession>A0A2P2NVG4</accession>
<protein>
    <submittedName>
        <fullName evidence="1">Uncharacterized protein</fullName>
    </submittedName>
</protein>
<sequence length="26" mass="3137">MISCNIHESFGYFCFKESSIRWYGQC</sequence>
<proteinExistence type="predicted"/>
<reference evidence="1" key="1">
    <citation type="submission" date="2018-02" db="EMBL/GenBank/DDBJ databases">
        <title>Rhizophora mucronata_Transcriptome.</title>
        <authorList>
            <person name="Meera S.P."/>
            <person name="Sreeshan A."/>
            <person name="Augustine A."/>
        </authorList>
    </citation>
    <scope>NUCLEOTIDE SEQUENCE</scope>
    <source>
        <tissue evidence="1">Leaf</tissue>
    </source>
</reference>
<name>A0A2P2NVG4_RHIMU</name>